<dbReference type="KEGG" id="vg:54979921"/>
<evidence type="ECO:0000313" key="1">
    <source>
        <dbReference type="EMBL" id="AQT27797.1"/>
    </source>
</evidence>
<proteinExistence type="predicted"/>
<dbReference type="GeneID" id="54979921"/>
<evidence type="ECO:0000313" key="2">
    <source>
        <dbReference type="Proteomes" id="UP000224348"/>
    </source>
</evidence>
<name>A0A1S6L1D0_9CAUD</name>
<reference evidence="1 2" key="1">
    <citation type="submission" date="2017-01" db="EMBL/GenBank/DDBJ databases">
        <title>Isolation and complete genomic analysis of a novel lytic bacteriophage infecting the Ralstonia solanacearum.</title>
        <authorList>
            <person name="Su J."/>
            <person name="Sun H."/>
            <person name="Liu J."/>
            <person name="Guo Z."/>
            <person name="Fan G."/>
            <person name="Gu G."/>
            <person name="Wang G."/>
        </authorList>
    </citation>
    <scope>NUCLEOTIDE SEQUENCE [LARGE SCALE GENOMIC DNA]</scope>
</reference>
<accession>A0A1S6L1D0</accession>
<dbReference type="Proteomes" id="UP000224348">
    <property type="component" value="Segment"/>
</dbReference>
<organism evidence="1 2">
    <name type="scientific">Ralstonia phage RS-PI-1</name>
    <dbReference type="NCBI Taxonomy" id="1958965"/>
    <lineage>
        <taxon>Viruses</taxon>
        <taxon>Duplodnaviria</taxon>
        <taxon>Heunggongvirae</taxon>
        <taxon>Uroviricota</taxon>
        <taxon>Caudoviricetes</taxon>
        <taxon>Autographivirales</taxon>
        <taxon>Autonotataviridae</taxon>
        <taxon>Ampunavirus</taxon>
        <taxon>Ampunavirus RSPI1</taxon>
    </lineage>
</organism>
<sequence length="110" mass="11782">MNPIYGEQRKAEGQAKALKRAGSEWLATALERLKEYAVDHYIGGGLGLTIDGFRASPYAIEPANPNAWGSLPKAAVKAGVLVPTSRTTKAARPQAQARVVRVWDLNPAAL</sequence>
<dbReference type="RefSeq" id="YP_009789774.1">
    <property type="nucleotide sequence ID" value="NC_047816.1"/>
</dbReference>
<protein>
    <submittedName>
        <fullName evidence="1">Uncharacterized protein</fullName>
    </submittedName>
</protein>
<dbReference type="EMBL" id="KY464836">
    <property type="protein sequence ID" value="AQT27797.1"/>
    <property type="molecule type" value="Genomic_DNA"/>
</dbReference>
<keyword evidence="2" id="KW-1185">Reference proteome</keyword>